<keyword evidence="1 3" id="KW-0853">WD repeat</keyword>
<evidence type="ECO:0000259" key="5">
    <source>
        <dbReference type="PROSITE" id="PS50181"/>
    </source>
</evidence>
<dbReference type="InterPro" id="IPR020472">
    <property type="entry name" value="WD40_PAC1"/>
</dbReference>
<evidence type="ECO:0000256" key="2">
    <source>
        <dbReference type="ARBA" id="ARBA00022737"/>
    </source>
</evidence>
<dbReference type="SUPFAM" id="SSF81383">
    <property type="entry name" value="F-box domain"/>
    <property type="match status" value="1"/>
</dbReference>
<dbReference type="Proteomes" id="UP000294933">
    <property type="component" value="Unassembled WGS sequence"/>
</dbReference>
<keyword evidence="2" id="KW-0677">Repeat</keyword>
<dbReference type="PROSITE" id="PS50294">
    <property type="entry name" value="WD_REPEATS_REGION"/>
    <property type="match status" value="2"/>
</dbReference>
<dbReference type="SUPFAM" id="SSF50998">
    <property type="entry name" value="Quinoprotein alcohol dehydrogenase-like"/>
    <property type="match status" value="1"/>
</dbReference>
<gene>
    <name evidence="6" type="ORF">BD410DRAFT_66573</name>
</gene>
<name>A0A4Y7QDG0_9AGAM</name>
<dbReference type="PROSITE" id="PS50082">
    <property type="entry name" value="WD_REPEATS_2"/>
    <property type="match status" value="3"/>
</dbReference>
<evidence type="ECO:0000256" key="3">
    <source>
        <dbReference type="PROSITE-ProRule" id="PRU00221"/>
    </source>
</evidence>
<dbReference type="Pfam" id="PF00400">
    <property type="entry name" value="WD40"/>
    <property type="match status" value="7"/>
</dbReference>
<dbReference type="Gene3D" id="1.20.1280.50">
    <property type="match status" value="1"/>
</dbReference>
<dbReference type="STRING" id="50990.A0A4Y7QDG0"/>
<feature type="region of interest" description="Disordered" evidence="4">
    <location>
        <begin position="184"/>
        <end position="223"/>
    </location>
</feature>
<sequence>MIIRLTDEGYTEEEEITGVSASTAGGPWFNSFTLQQREELVCQVLESMPRSQIAKIYRRIAPCLQFDVVAALPSELSLTIFSYFSAPALLKCALVCKRWRKLADDSALWKKLCLQRGWQWKQPTLQHSPLYPTFEDFDDEGMGDDEETELPAFHEQDSGYISQILDNNFPEVVGLPSTPRIAEHHAVAASKRGRESRQPPSNKTRLNIRHSAPSILPSADPPKPDYKQLHQTRVLLHNRLLNGSYRFLTLQTHNTPNAHSGAIYCLQLYTYPEDGRQVLFTGSKDRTIREWNLTLGVVERVFESVHHGSVLSLCVHGNYIASAGTDKKVCVWDLRDGKLVRKIKDHEDNVLCVRFNDKRLVSCSKDRTIRTYKFPDLRPDKIFYGHRAAVNAVAIVDDNIVSVSGDKSMRLWDAKTGALLKTFEGHHTRGIASIDFQPPFIISGSSDKHVRFFDVTTQHGWSTCSEFHNPTPLAAAQICDACGRGGSNEADSEGESSRLHRKYRPVNKDDEVHSDLVRSVALGSELAVSGSYDKSVKVWDRESGALLADLKDRHEGRIFCVGFDCTKIVSCGEDSKICIWDLSYGIDTSFIML</sequence>
<dbReference type="InterPro" id="IPR015943">
    <property type="entry name" value="WD40/YVTN_repeat-like_dom_sf"/>
</dbReference>
<dbReference type="OrthoDB" id="19711at2759"/>
<protein>
    <submittedName>
        <fullName evidence="6">WD40 repeat-like protein</fullName>
    </submittedName>
</protein>
<reference evidence="6 7" key="1">
    <citation type="submission" date="2018-06" db="EMBL/GenBank/DDBJ databases">
        <title>A transcriptomic atlas of mushroom development highlights an independent origin of complex multicellularity.</title>
        <authorList>
            <consortium name="DOE Joint Genome Institute"/>
            <person name="Krizsan K."/>
            <person name="Almasi E."/>
            <person name="Merenyi Z."/>
            <person name="Sahu N."/>
            <person name="Viragh M."/>
            <person name="Koszo T."/>
            <person name="Mondo S."/>
            <person name="Kiss B."/>
            <person name="Balint B."/>
            <person name="Kues U."/>
            <person name="Barry K."/>
            <person name="Hegedus J.C."/>
            <person name="Henrissat B."/>
            <person name="Johnson J."/>
            <person name="Lipzen A."/>
            <person name="Ohm R."/>
            <person name="Nagy I."/>
            <person name="Pangilinan J."/>
            <person name="Yan J."/>
            <person name="Xiong Y."/>
            <person name="Grigoriev I.V."/>
            <person name="Hibbett D.S."/>
            <person name="Nagy L.G."/>
        </authorList>
    </citation>
    <scope>NUCLEOTIDE SEQUENCE [LARGE SCALE GENOMIC DNA]</scope>
    <source>
        <strain evidence="6 7">SZMC22713</strain>
    </source>
</reference>
<dbReference type="VEuPathDB" id="FungiDB:BD410DRAFT_66573"/>
<evidence type="ECO:0000256" key="4">
    <source>
        <dbReference type="SAM" id="MobiDB-lite"/>
    </source>
</evidence>
<evidence type="ECO:0000256" key="1">
    <source>
        <dbReference type="ARBA" id="ARBA00022574"/>
    </source>
</evidence>
<feature type="domain" description="F-box" evidence="5">
    <location>
        <begin position="66"/>
        <end position="112"/>
    </location>
</feature>
<dbReference type="InterPro" id="IPR011047">
    <property type="entry name" value="Quinoprotein_ADH-like_sf"/>
</dbReference>
<dbReference type="PANTHER" id="PTHR22847:SF745">
    <property type="entry name" value="F-BOX_WD REPEAT-CONTAINING PROTEIN 7"/>
    <property type="match status" value="1"/>
</dbReference>
<dbReference type="SMART" id="SM00320">
    <property type="entry name" value="WD40"/>
    <property type="match status" value="7"/>
</dbReference>
<evidence type="ECO:0000313" key="6">
    <source>
        <dbReference type="EMBL" id="TDL24900.1"/>
    </source>
</evidence>
<accession>A0A4Y7QDG0</accession>
<dbReference type="CDD" id="cd00200">
    <property type="entry name" value="WD40"/>
    <property type="match status" value="1"/>
</dbReference>
<dbReference type="Pfam" id="PF12937">
    <property type="entry name" value="F-box-like"/>
    <property type="match status" value="1"/>
</dbReference>
<dbReference type="InterPro" id="IPR001680">
    <property type="entry name" value="WD40_rpt"/>
</dbReference>
<dbReference type="PRINTS" id="PR00320">
    <property type="entry name" value="GPROTEINBRPT"/>
</dbReference>
<dbReference type="InterPro" id="IPR001810">
    <property type="entry name" value="F-box_dom"/>
</dbReference>
<feature type="repeat" description="WD" evidence="3">
    <location>
        <begin position="510"/>
        <end position="549"/>
    </location>
</feature>
<dbReference type="PROSITE" id="PS00678">
    <property type="entry name" value="WD_REPEATS_1"/>
    <property type="match status" value="3"/>
</dbReference>
<dbReference type="SMART" id="SM00256">
    <property type="entry name" value="FBOX"/>
    <property type="match status" value="1"/>
</dbReference>
<evidence type="ECO:0000313" key="7">
    <source>
        <dbReference type="Proteomes" id="UP000294933"/>
    </source>
</evidence>
<dbReference type="PROSITE" id="PS50181">
    <property type="entry name" value="FBOX"/>
    <property type="match status" value="1"/>
</dbReference>
<feature type="compositionally biased region" description="Basic and acidic residues" evidence="4">
    <location>
        <begin position="184"/>
        <end position="197"/>
    </location>
</feature>
<dbReference type="EMBL" id="ML170165">
    <property type="protein sequence ID" value="TDL24900.1"/>
    <property type="molecule type" value="Genomic_DNA"/>
</dbReference>
<feature type="repeat" description="WD" evidence="3">
    <location>
        <begin position="383"/>
        <end position="422"/>
    </location>
</feature>
<dbReference type="AlphaFoldDB" id="A0A4Y7QDG0"/>
<proteinExistence type="predicted"/>
<dbReference type="InterPro" id="IPR019775">
    <property type="entry name" value="WD40_repeat_CS"/>
</dbReference>
<organism evidence="6 7">
    <name type="scientific">Rickenella mellea</name>
    <dbReference type="NCBI Taxonomy" id="50990"/>
    <lineage>
        <taxon>Eukaryota</taxon>
        <taxon>Fungi</taxon>
        <taxon>Dikarya</taxon>
        <taxon>Basidiomycota</taxon>
        <taxon>Agaricomycotina</taxon>
        <taxon>Agaricomycetes</taxon>
        <taxon>Hymenochaetales</taxon>
        <taxon>Rickenellaceae</taxon>
        <taxon>Rickenella</taxon>
    </lineage>
</organism>
<dbReference type="Gene3D" id="2.130.10.10">
    <property type="entry name" value="YVTN repeat-like/Quinoprotein amine dehydrogenase"/>
    <property type="match status" value="2"/>
</dbReference>
<feature type="repeat" description="WD" evidence="3">
    <location>
        <begin position="303"/>
        <end position="342"/>
    </location>
</feature>
<dbReference type="PANTHER" id="PTHR22847">
    <property type="entry name" value="WD40 REPEAT PROTEIN"/>
    <property type="match status" value="1"/>
</dbReference>
<dbReference type="InterPro" id="IPR036047">
    <property type="entry name" value="F-box-like_dom_sf"/>
</dbReference>
<keyword evidence="7" id="KW-1185">Reference proteome</keyword>